<dbReference type="PROSITE" id="PS50929">
    <property type="entry name" value="ABC_TM1F"/>
    <property type="match status" value="2"/>
</dbReference>
<evidence type="ECO:0000256" key="2">
    <source>
        <dbReference type="ARBA" id="ARBA00007577"/>
    </source>
</evidence>
<feature type="domain" description="ABC transmembrane type-1" evidence="13">
    <location>
        <begin position="659"/>
        <end position="945"/>
    </location>
</feature>
<dbReference type="FunFam" id="3.40.50.300:FF:000205">
    <property type="entry name" value="ABC transporter B family member 4"/>
    <property type="match status" value="2"/>
</dbReference>
<keyword evidence="7" id="KW-0067">ATP-binding</keyword>
<keyword evidence="4 11" id="KW-0812">Transmembrane</keyword>
<dbReference type="Pfam" id="PF00664">
    <property type="entry name" value="ABC_membrane"/>
    <property type="match status" value="2"/>
</dbReference>
<evidence type="ECO:0000256" key="1">
    <source>
        <dbReference type="ARBA" id="ARBA00004474"/>
    </source>
</evidence>
<dbReference type="InterPro" id="IPR027417">
    <property type="entry name" value="P-loop_NTPase"/>
</dbReference>
<dbReference type="PROSITE" id="PS50893">
    <property type="entry name" value="ABC_TRANSPORTER_2"/>
    <property type="match status" value="2"/>
</dbReference>
<evidence type="ECO:0000256" key="5">
    <source>
        <dbReference type="ARBA" id="ARBA00022737"/>
    </source>
</evidence>
<dbReference type="PROSITE" id="PS00211">
    <property type="entry name" value="ABC_TRANSPORTER_1"/>
    <property type="match status" value="2"/>
</dbReference>
<keyword evidence="10" id="KW-0325">Glycoprotein</keyword>
<dbReference type="Gene3D" id="1.20.1560.10">
    <property type="entry name" value="ABC transporter type 1, transmembrane domain"/>
    <property type="match status" value="1"/>
</dbReference>
<proteinExistence type="inferred from homology"/>
<dbReference type="SUPFAM" id="SSF52540">
    <property type="entry name" value="P-loop containing nucleoside triphosphate hydrolases"/>
    <property type="match status" value="2"/>
</dbReference>
<feature type="domain" description="ABC transporter" evidence="12">
    <location>
        <begin position="353"/>
        <end position="589"/>
    </location>
</feature>
<dbReference type="GO" id="GO:0016020">
    <property type="term" value="C:membrane"/>
    <property type="evidence" value="ECO:0007669"/>
    <property type="project" value="InterPro"/>
</dbReference>
<name>A0A328DNM6_9ASTE</name>
<comment type="subcellular location">
    <subcellularLocation>
        <location evidence="1">Plastid</location>
    </subcellularLocation>
</comment>
<feature type="transmembrane region" description="Helical" evidence="11">
    <location>
        <begin position="155"/>
        <end position="174"/>
    </location>
</feature>
<feature type="transmembrane region" description="Helical" evidence="11">
    <location>
        <begin position="699"/>
        <end position="720"/>
    </location>
</feature>
<dbReference type="InterPro" id="IPR017871">
    <property type="entry name" value="ABC_transporter-like_CS"/>
</dbReference>
<dbReference type="GO" id="GO:0016887">
    <property type="term" value="F:ATP hydrolysis activity"/>
    <property type="evidence" value="ECO:0007669"/>
    <property type="project" value="InterPro"/>
</dbReference>
<comment type="similarity">
    <text evidence="2">Belongs to the ABC transporter superfamily. ABCB family. Multidrug resistance exporter (TC 3.A.1.201) subfamily.</text>
</comment>
<dbReference type="InterPro" id="IPR011527">
    <property type="entry name" value="ABC1_TM_dom"/>
</dbReference>
<sequence length="1230" mass="133235">MTLFFFLTPLIRHADKVDIVLMIGGFLAAVGEGVISQVTLLITGNLANNIGGGTPPSPGAGGALNSTLMSQNALYLCYMACAQWLLCFLEGYCWTRTGERQVSRLKLEYMKAVLRQDVGYFDMLETTTTFHVTDVVSSDSFLVIHDVISEKVPSFVANISTFLGAYLISFVMLWRLAAVALPSVLLLVIPGLMYGRTLAAIAKEMRGEYSKADSIVRQAVSSIRTIYSFVGESKTVEKYAAALRGTVKLGRRQGLAKGVAVGSNGVVYAIWSYMSFYGSRLVMHHHVPGGTVFAVGAAVTTGGLAFGSCLSNVKYFSEASAACERMMEVIERVPKIDPDNTDGHIIGHVLGEVEFKHVEFAYPSRPETIVLKNFNLRIPAGKKVALVGGSGSGKSTTVALLQRFYDPVSGEVLLDGIAIDRLHLNWLRSQMGVVSQEPALFATSIKENIIFGKEDATMEEIIEASKAANAHGFISQLHNGYDTQVGERGVQMSGGQKQRVAIARAIIRTPKIFLLDEATSALDTESERSVQEALDRAASGRTTITIAHRLSTIRNADIIAVVQNGQVKEIGSHGDLIKDENGIYTSLVRQQMPTSQTLMGIHVNDNAIRHSVASVALPLPNTSIDSQHSSLASGEKSIRAPSFVRLLALNLPEWKQATLGSVGAMLFGAVQPTYGFVLGSMLSVFFLPTHAEIKEKIRIYSLCFLGLSVLAIFLSTVQHYNLAIMGEHLTRRIRVKLLSKILTFEIGWYDRDENSVGAVCSRLATDANMVRSLVGDRMALLIQAGSSVAVSWTLSLVIAWKLALVMMATKPILILGFYYKRVFLKNMSKKAAKAQAESSRVAVEAIANLRTVTTFSSCTRILQMLKKAQEGAAKESARQSWFSGFVLATSSSLITFNVALSWWYGGKLVDRGDIAVKSLFQTFFILVTTSRVIAEAATMTSDLAKGGNAVGSIFAVLDRESIIHPDDPSGFNPIENLAGNVEIRDVHFAYPERPNAFVFRGFSIEIEAGKSTALVGPSGSGKSTVIALIQRFYDPIKGSVKIDGRDVKSYNLQSLRKHIALVSQEPALFAGTVRENIIYGGGGADVSEAEVVEAAKAANAHDFIQALEDGYDTWCGERGTQLSGGQKQRVAIARAVLKRPSVLLLDEATSALDSGCERAVQEALERIMVGRTTVVVAHRLSTVRNCDAIAVLDKGRVVEEGTHSSLMANSSRGSRGVYYSLFTLQNCASK</sequence>
<feature type="transmembrane region" description="Helical" evidence="11">
    <location>
        <begin position="180"/>
        <end position="201"/>
    </location>
</feature>
<feature type="transmembrane region" description="Helical" evidence="11">
    <location>
        <begin position="881"/>
        <end position="904"/>
    </location>
</feature>
<evidence type="ECO:0000256" key="10">
    <source>
        <dbReference type="ARBA" id="ARBA00023180"/>
    </source>
</evidence>
<feature type="transmembrane region" description="Helical" evidence="11">
    <location>
        <begin position="73"/>
        <end position="94"/>
    </location>
</feature>
<organism evidence="14 15">
    <name type="scientific">Cuscuta australis</name>
    <dbReference type="NCBI Taxonomy" id="267555"/>
    <lineage>
        <taxon>Eukaryota</taxon>
        <taxon>Viridiplantae</taxon>
        <taxon>Streptophyta</taxon>
        <taxon>Embryophyta</taxon>
        <taxon>Tracheophyta</taxon>
        <taxon>Spermatophyta</taxon>
        <taxon>Magnoliopsida</taxon>
        <taxon>eudicotyledons</taxon>
        <taxon>Gunneridae</taxon>
        <taxon>Pentapetalae</taxon>
        <taxon>asterids</taxon>
        <taxon>lamiids</taxon>
        <taxon>Solanales</taxon>
        <taxon>Convolvulaceae</taxon>
        <taxon>Cuscuteae</taxon>
        <taxon>Cuscuta</taxon>
        <taxon>Cuscuta subgen. Grammica</taxon>
        <taxon>Cuscuta sect. Cleistogrammica</taxon>
    </lineage>
</organism>
<feature type="domain" description="ABC transporter" evidence="12">
    <location>
        <begin position="981"/>
        <end position="1219"/>
    </location>
</feature>
<keyword evidence="15" id="KW-1185">Reference proteome</keyword>
<dbReference type="SMART" id="SM00382">
    <property type="entry name" value="AAA"/>
    <property type="match status" value="2"/>
</dbReference>
<feature type="domain" description="ABC transmembrane type-1" evidence="13">
    <location>
        <begin position="23"/>
        <end position="318"/>
    </location>
</feature>
<dbReference type="CDD" id="cd03249">
    <property type="entry name" value="ABC_MTABC3_MDL1_MDL2"/>
    <property type="match status" value="2"/>
</dbReference>
<reference evidence="14 15" key="1">
    <citation type="submission" date="2018-06" db="EMBL/GenBank/DDBJ databases">
        <title>The Genome of Cuscuta australis (Dodder) Provides Insight into the Evolution of Plant Parasitism.</title>
        <authorList>
            <person name="Liu H."/>
        </authorList>
    </citation>
    <scope>NUCLEOTIDE SEQUENCE [LARGE SCALE GENOMIC DNA]</scope>
    <source>
        <strain evidence="15">cv. Yunnan</strain>
        <tissue evidence="14">Vines</tissue>
    </source>
</reference>
<evidence type="ECO:0000256" key="8">
    <source>
        <dbReference type="ARBA" id="ARBA00022989"/>
    </source>
</evidence>
<evidence type="ECO:0000256" key="11">
    <source>
        <dbReference type="SAM" id="Phobius"/>
    </source>
</evidence>
<feature type="transmembrane region" description="Helical" evidence="11">
    <location>
        <begin position="254"/>
        <end position="274"/>
    </location>
</feature>
<evidence type="ECO:0000256" key="7">
    <source>
        <dbReference type="ARBA" id="ARBA00022840"/>
    </source>
</evidence>
<dbReference type="AlphaFoldDB" id="A0A328DNM6"/>
<evidence type="ECO:0000256" key="6">
    <source>
        <dbReference type="ARBA" id="ARBA00022741"/>
    </source>
</evidence>
<evidence type="ECO:0000256" key="3">
    <source>
        <dbReference type="ARBA" id="ARBA00022448"/>
    </source>
</evidence>
<dbReference type="GO" id="GO:0009536">
    <property type="term" value="C:plastid"/>
    <property type="evidence" value="ECO:0007669"/>
    <property type="project" value="UniProtKB-SubCell"/>
</dbReference>
<keyword evidence="5" id="KW-0677">Repeat</keyword>
<dbReference type="InterPro" id="IPR036640">
    <property type="entry name" value="ABC1_TM_sf"/>
</dbReference>
<evidence type="ECO:0000256" key="9">
    <source>
        <dbReference type="ARBA" id="ARBA00023136"/>
    </source>
</evidence>
<keyword evidence="3" id="KW-0813">Transport</keyword>
<evidence type="ECO:0000259" key="12">
    <source>
        <dbReference type="PROSITE" id="PS50893"/>
    </source>
</evidence>
<dbReference type="Gene3D" id="3.40.50.300">
    <property type="entry name" value="P-loop containing nucleotide triphosphate hydrolases"/>
    <property type="match status" value="2"/>
</dbReference>
<dbReference type="InterPro" id="IPR003593">
    <property type="entry name" value="AAA+_ATPase"/>
</dbReference>
<feature type="transmembrane region" description="Helical" evidence="11">
    <location>
        <begin position="798"/>
        <end position="819"/>
    </location>
</feature>
<evidence type="ECO:0000313" key="14">
    <source>
        <dbReference type="EMBL" id="RAL46860.1"/>
    </source>
</evidence>
<dbReference type="Pfam" id="PF00005">
    <property type="entry name" value="ABC_tran"/>
    <property type="match status" value="2"/>
</dbReference>
<dbReference type="CDD" id="cd18578">
    <property type="entry name" value="ABC_6TM_Pgp_ABCB1_D2_like"/>
    <property type="match status" value="1"/>
</dbReference>
<accession>A0A328DNM6</accession>
<dbReference type="Proteomes" id="UP000249390">
    <property type="component" value="Unassembled WGS sequence"/>
</dbReference>
<dbReference type="PANTHER" id="PTHR45136">
    <property type="entry name" value="ABC TRANSPORTER DOMAIN-CONTAINING PROTEIN"/>
    <property type="match status" value="1"/>
</dbReference>
<evidence type="ECO:0000256" key="4">
    <source>
        <dbReference type="ARBA" id="ARBA00022692"/>
    </source>
</evidence>
<keyword evidence="6" id="KW-0547">Nucleotide-binding</keyword>
<dbReference type="InterPro" id="IPR003439">
    <property type="entry name" value="ABC_transporter-like_ATP-bd"/>
</dbReference>
<evidence type="ECO:0000259" key="13">
    <source>
        <dbReference type="PROSITE" id="PS50929"/>
    </source>
</evidence>
<feature type="transmembrane region" description="Helical" evidence="11">
    <location>
        <begin position="665"/>
        <end position="687"/>
    </location>
</feature>
<protein>
    <submittedName>
        <fullName evidence="14">Uncharacterized protein</fullName>
    </submittedName>
</protein>
<dbReference type="CDD" id="cd18577">
    <property type="entry name" value="ABC_6TM_Pgp_ABCB1_D1_like"/>
    <property type="match status" value="1"/>
</dbReference>
<dbReference type="PANTHER" id="PTHR45136:SF2">
    <property type="entry name" value="ABC TRANSPORTER DOMAIN-CONTAINING PROTEIN"/>
    <property type="match status" value="1"/>
</dbReference>
<dbReference type="EMBL" id="NQVE01000122">
    <property type="protein sequence ID" value="RAL46860.1"/>
    <property type="molecule type" value="Genomic_DNA"/>
</dbReference>
<evidence type="ECO:0000313" key="15">
    <source>
        <dbReference type="Proteomes" id="UP000249390"/>
    </source>
</evidence>
<keyword evidence="9 11" id="KW-0472">Membrane</keyword>
<comment type="caution">
    <text evidence="14">The sequence shown here is derived from an EMBL/GenBank/DDBJ whole genome shotgun (WGS) entry which is preliminary data.</text>
</comment>
<gene>
    <name evidence="14" type="ORF">DM860_005139</name>
</gene>
<dbReference type="GO" id="GO:0140359">
    <property type="term" value="F:ABC-type transporter activity"/>
    <property type="evidence" value="ECO:0007669"/>
    <property type="project" value="InterPro"/>
</dbReference>
<dbReference type="GO" id="GO:0005524">
    <property type="term" value="F:ATP binding"/>
    <property type="evidence" value="ECO:0007669"/>
    <property type="project" value="UniProtKB-KW"/>
</dbReference>
<dbReference type="SUPFAM" id="SSF90123">
    <property type="entry name" value="ABC transporter transmembrane region"/>
    <property type="match status" value="2"/>
</dbReference>
<keyword evidence="8 11" id="KW-1133">Transmembrane helix</keyword>